<dbReference type="EMBL" id="CAADEY010000093">
    <property type="protein sequence ID" value="VFJ61983.1"/>
    <property type="molecule type" value="Genomic_DNA"/>
</dbReference>
<gene>
    <name evidence="1" type="ORF">BECKDK2373B_GA0170837_10947</name>
    <name evidence="2" type="ORF">BECKDK2373C_GA0170839_10936</name>
</gene>
<reference evidence="2" key="1">
    <citation type="submission" date="2019-02" db="EMBL/GenBank/DDBJ databases">
        <authorList>
            <person name="Gruber-Vodicka R. H."/>
            <person name="Seah K. B. B."/>
        </authorList>
    </citation>
    <scope>NUCLEOTIDE SEQUENCE</scope>
    <source>
        <strain evidence="2">BECK_DK161</strain>
        <strain evidence="1">BECK_DK47</strain>
    </source>
</reference>
<dbReference type="EMBL" id="CAADEX010000094">
    <property type="protein sequence ID" value="VFJ60645.1"/>
    <property type="molecule type" value="Genomic_DNA"/>
</dbReference>
<protein>
    <submittedName>
        <fullName evidence="2">Uncharacterized protein</fullName>
    </submittedName>
</protein>
<proteinExistence type="predicted"/>
<dbReference type="AlphaFoldDB" id="A0A450T5L8"/>
<accession>A0A450T5L8</accession>
<evidence type="ECO:0000313" key="2">
    <source>
        <dbReference type="EMBL" id="VFJ61983.1"/>
    </source>
</evidence>
<name>A0A450T5L8_9GAMM</name>
<sequence length="402" mass="45952">MPRTADYTIQGFLYQFNKTALEILKAQDDDTITVEGIVEDIEIATPASQRLIQCKYHEASKKFTPSTIYKPLLQMMAHFSKHPDIDICYILFAHFSGIDTPPPTVGKKEFEVARASENPKLEKYIKALPSDINLDAFDAKFTMEFGPSYDEIVKQVGEALEANGILAGDIETLAYPNTIHRIATLSIKHDAAERRIKKKQFLSELQRIRTTAISRWTLALNTRKKLLEARRKQLKDHLGKNARLRYFIIDPASIEDYDAEIVLFIKDFIDKYHFKPAHTETPILCLCATRDEIQDIVGRLYKKDMVTEDGYIGGNFEESHFFRDPMPPKKIAAGKVQREFALRILSWNDHGTVLNNRKCDDLFIIGEARYELLDTADVNVEKFAGVTMKEMKYVTGVSNVCE</sequence>
<organism evidence="2">
    <name type="scientific">Candidatus Kentrum sp. DK</name>
    <dbReference type="NCBI Taxonomy" id="2126562"/>
    <lineage>
        <taxon>Bacteria</taxon>
        <taxon>Pseudomonadati</taxon>
        <taxon>Pseudomonadota</taxon>
        <taxon>Gammaproteobacteria</taxon>
        <taxon>Candidatus Kentrum</taxon>
    </lineage>
</organism>
<evidence type="ECO:0000313" key="1">
    <source>
        <dbReference type="EMBL" id="VFJ60645.1"/>
    </source>
</evidence>